<evidence type="ECO:0000256" key="4">
    <source>
        <dbReference type="ARBA" id="ARBA00022927"/>
    </source>
</evidence>
<dbReference type="AlphaFoldDB" id="A0AAN7UGB1"/>
<name>A0AAN7UGB1_9MYCE</name>
<sequence length="179" mass="21734">MNKSFEDPFFLMEKSIIKSFETINKVYIKWYSLLCETNTFSNKEFKWYSKEIRKLIYNIEIDIIDITNAIKSIENNNEKENYKNITKQELKRRNSFIKESTIEIYNIKIKISHEDVIKKLNNDKDNINNDKNFQCKINDSNNYKNYIKDQNEIQNKEFLNEQIEYRKTLIDKQEKGLNN</sequence>
<evidence type="ECO:0000313" key="10">
    <source>
        <dbReference type="EMBL" id="KAK5581163.1"/>
    </source>
</evidence>
<comment type="caution">
    <text evidence="10">The sequence shown here is derived from an EMBL/GenBank/DDBJ whole genome shotgun (WGS) entry which is preliminary data.</text>
</comment>
<evidence type="ECO:0000256" key="8">
    <source>
        <dbReference type="ARBA" id="ARBA00037801"/>
    </source>
</evidence>
<dbReference type="EMBL" id="JAVFKY010000002">
    <property type="protein sequence ID" value="KAK5581163.1"/>
    <property type="molecule type" value="Genomic_DNA"/>
</dbReference>
<dbReference type="GO" id="GO:0016020">
    <property type="term" value="C:membrane"/>
    <property type="evidence" value="ECO:0007669"/>
    <property type="project" value="InterPro"/>
</dbReference>
<dbReference type="Proteomes" id="UP001344447">
    <property type="component" value="Unassembled WGS sequence"/>
</dbReference>
<dbReference type="GO" id="GO:0048193">
    <property type="term" value="P:Golgi vesicle transport"/>
    <property type="evidence" value="ECO:0007669"/>
    <property type="project" value="InterPro"/>
</dbReference>
<proteinExistence type="inferred from homology"/>
<evidence type="ECO:0000256" key="1">
    <source>
        <dbReference type="ARBA" id="ARBA00009063"/>
    </source>
</evidence>
<evidence type="ECO:0000259" key="9">
    <source>
        <dbReference type="Pfam" id="PF09177"/>
    </source>
</evidence>
<evidence type="ECO:0000256" key="5">
    <source>
        <dbReference type="ARBA" id="ARBA00022989"/>
    </source>
</evidence>
<dbReference type="InterPro" id="IPR015260">
    <property type="entry name" value="Syntaxin-6/10/61_N"/>
</dbReference>
<evidence type="ECO:0000256" key="7">
    <source>
        <dbReference type="ARBA" id="ARBA00023136"/>
    </source>
</evidence>
<keyword evidence="2" id="KW-0813">Transport</keyword>
<evidence type="ECO:0000256" key="6">
    <source>
        <dbReference type="ARBA" id="ARBA00023034"/>
    </source>
</evidence>
<dbReference type="Gene3D" id="1.20.58.90">
    <property type="match status" value="1"/>
</dbReference>
<comment type="similarity">
    <text evidence="1">Belongs to the syntaxin family.</text>
</comment>
<dbReference type="GO" id="GO:0005794">
    <property type="term" value="C:Golgi apparatus"/>
    <property type="evidence" value="ECO:0007669"/>
    <property type="project" value="UniProtKB-SubCell"/>
</dbReference>
<evidence type="ECO:0000256" key="3">
    <source>
        <dbReference type="ARBA" id="ARBA00022692"/>
    </source>
</evidence>
<evidence type="ECO:0000313" key="11">
    <source>
        <dbReference type="Proteomes" id="UP001344447"/>
    </source>
</evidence>
<keyword evidence="5" id="KW-1133">Transmembrane helix</keyword>
<keyword evidence="7" id="KW-0472">Membrane</keyword>
<evidence type="ECO:0000256" key="2">
    <source>
        <dbReference type="ARBA" id="ARBA00022448"/>
    </source>
</evidence>
<keyword evidence="11" id="KW-1185">Reference proteome</keyword>
<organism evidence="10 11">
    <name type="scientific">Dictyostelium firmibasis</name>
    <dbReference type="NCBI Taxonomy" id="79012"/>
    <lineage>
        <taxon>Eukaryota</taxon>
        <taxon>Amoebozoa</taxon>
        <taxon>Evosea</taxon>
        <taxon>Eumycetozoa</taxon>
        <taxon>Dictyostelia</taxon>
        <taxon>Dictyosteliales</taxon>
        <taxon>Dictyosteliaceae</taxon>
        <taxon>Dictyostelium</taxon>
    </lineage>
</organism>
<keyword evidence="4" id="KW-0653">Protein transport</keyword>
<dbReference type="GO" id="GO:0015031">
    <property type="term" value="P:protein transport"/>
    <property type="evidence" value="ECO:0007669"/>
    <property type="project" value="UniProtKB-KW"/>
</dbReference>
<dbReference type="InterPro" id="IPR010989">
    <property type="entry name" value="SNARE"/>
</dbReference>
<comment type="subcellular location">
    <subcellularLocation>
        <location evidence="8">Golgi apparatus</location>
        <location evidence="8">trans-Golgi network membrane</location>
        <topology evidence="8">Single-pass type IV membrane protein</topology>
    </subcellularLocation>
</comment>
<protein>
    <recommendedName>
        <fullName evidence="9">Syntaxin 6/10/61 N-terminal domain-containing protein</fullName>
    </recommendedName>
</protein>
<accession>A0AAN7UGB1</accession>
<reference evidence="10 11" key="1">
    <citation type="submission" date="2023-11" db="EMBL/GenBank/DDBJ databases">
        <title>Dfirmibasis_genome.</title>
        <authorList>
            <person name="Edelbroek B."/>
            <person name="Kjellin J."/>
            <person name="Jerlstrom-Hultqvist J."/>
            <person name="Soderbom F."/>
        </authorList>
    </citation>
    <scope>NUCLEOTIDE SEQUENCE [LARGE SCALE GENOMIC DNA]</scope>
    <source>
        <strain evidence="10 11">TNS-C-14</strain>
    </source>
</reference>
<keyword evidence="6" id="KW-0333">Golgi apparatus</keyword>
<dbReference type="Pfam" id="PF09177">
    <property type="entry name" value="STX6_10_61_N"/>
    <property type="match status" value="1"/>
</dbReference>
<gene>
    <name evidence="10" type="ORF">RB653_001192</name>
</gene>
<dbReference type="SUPFAM" id="SSF47661">
    <property type="entry name" value="t-snare proteins"/>
    <property type="match status" value="1"/>
</dbReference>
<feature type="domain" description="Syntaxin 6/10/61 N-terminal" evidence="9">
    <location>
        <begin position="7"/>
        <end position="108"/>
    </location>
</feature>
<keyword evidence="3" id="KW-0812">Transmembrane</keyword>
<dbReference type="FunFam" id="1.20.58.90:FF:000004">
    <property type="entry name" value="Syntaxin 10"/>
    <property type="match status" value="1"/>
</dbReference>